<comment type="subcellular location">
    <subcellularLocation>
        <location evidence="1">Secreted</location>
    </subcellularLocation>
</comment>
<keyword evidence="6" id="KW-1185">Reference proteome</keyword>
<dbReference type="Proteomes" id="UP001386955">
    <property type="component" value="Unassembled WGS sequence"/>
</dbReference>
<dbReference type="InterPro" id="IPR036852">
    <property type="entry name" value="Peptidase_S8/S53_dom_sf"/>
</dbReference>
<evidence type="ECO:0000313" key="5">
    <source>
        <dbReference type="EMBL" id="KAK7384915.1"/>
    </source>
</evidence>
<dbReference type="InterPro" id="IPR045051">
    <property type="entry name" value="SBT"/>
</dbReference>
<dbReference type="AlphaFoldDB" id="A0AAN9X5P8"/>
<evidence type="ECO:0000256" key="1">
    <source>
        <dbReference type="ARBA" id="ARBA00004613"/>
    </source>
</evidence>
<dbReference type="GO" id="GO:0006508">
    <property type="term" value="P:proteolysis"/>
    <property type="evidence" value="ECO:0007669"/>
    <property type="project" value="InterPro"/>
</dbReference>
<dbReference type="Gene3D" id="3.40.50.200">
    <property type="entry name" value="Peptidase S8/S53 domain"/>
    <property type="match status" value="1"/>
</dbReference>
<dbReference type="PANTHER" id="PTHR10795">
    <property type="entry name" value="PROPROTEIN CONVERTASE SUBTILISIN/KEXIN"/>
    <property type="match status" value="1"/>
</dbReference>
<keyword evidence="3" id="KW-0732">Signal</keyword>
<accession>A0AAN9X5P8</accession>
<protein>
    <recommendedName>
        <fullName evidence="4">Peptidase S8/S53 domain-containing protein</fullName>
    </recommendedName>
</protein>
<dbReference type="InterPro" id="IPR000209">
    <property type="entry name" value="Peptidase_S8/S53_dom"/>
</dbReference>
<comment type="caution">
    <text evidence="5">The sequence shown here is derived from an EMBL/GenBank/DDBJ whole genome shotgun (WGS) entry which is preliminary data.</text>
</comment>
<dbReference type="Pfam" id="PF00082">
    <property type="entry name" value="Peptidase_S8"/>
    <property type="match status" value="1"/>
</dbReference>
<evidence type="ECO:0000259" key="4">
    <source>
        <dbReference type="Pfam" id="PF00082"/>
    </source>
</evidence>
<evidence type="ECO:0000256" key="3">
    <source>
        <dbReference type="ARBA" id="ARBA00022729"/>
    </source>
</evidence>
<sequence>MVVVNSEAAGRFVENGSVVGMASNVNVAMYKVCNDKVGCTESAILAAMDTAFDDGVDVLSLTLGSASLPFSQDPIAIGALLRCKIWLFLQHFIQRSPLDSQRWRKHH</sequence>
<dbReference type="SUPFAM" id="SSF52743">
    <property type="entry name" value="Subtilisin-like"/>
    <property type="match status" value="1"/>
</dbReference>
<comment type="similarity">
    <text evidence="2">Belongs to the peptidase S8 family.</text>
</comment>
<proteinExistence type="inferred from homology"/>
<reference evidence="5 6" key="1">
    <citation type="submission" date="2024-01" db="EMBL/GenBank/DDBJ databases">
        <title>The genomes of 5 underutilized Papilionoideae crops provide insights into root nodulation and disease resistanc.</title>
        <authorList>
            <person name="Jiang F."/>
        </authorList>
    </citation>
    <scope>NUCLEOTIDE SEQUENCE [LARGE SCALE GENOMIC DNA]</scope>
    <source>
        <strain evidence="5">DUOXIRENSHENG_FW03</strain>
        <tissue evidence="5">Leaves</tissue>
    </source>
</reference>
<feature type="domain" description="Peptidase S8/S53" evidence="4">
    <location>
        <begin position="6"/>
        <end position="65"/>
    </location>
</feature>
<evidence type="ECO:0000313" key="6">
    <source>
        <dbReference type="Proteomes" id="UP001386955"/>
    </source>
</evidence>
<dbReference type="GO" id="GO:0004252">
    <property type="term" value="F:serine-type endopeptidase activity"/>
    <property type="evidence" value="ECO:0007669"/>
    <property type="project" value="InterPro"/>
</dbReference>
<name>A0AAN9X5P8_PSOTE</name>
<evidence type="ECO:0000256" key="2">
    <source>
        <dbReference type="ARBA" id="ARBA00011073"/>
    </source>
</evidence>
<gene>
    <name evidence="5" type="ORF">VNO78_30618</name>
</gene>
<dbReference type="EMBL" id="JAYMYS010000008">
    <property type="protein sequence ID" value="KAK7384915.1"/>
    <property type="molecule type" value="Genomic_DNA"/>
</dbReference>
<dbReference type="GO" id="GO:0005576">
    <property type="term" value="C:extracellular region"/>
    <property type="evidence" value="ECO:0007669"/>
    <property type="project" value="UniProtKB-SubCell"/>
</dbReference>
<organism evidence="5 6">
    <name type="scientific">Psophocarpus tetragonolobus</name>
    <name type="common">Winged bean</name>
    <name type="synonym">Dolichos tetragonolobus</name>
    <dbReference type="NCBI Taxonomy" id="3891"/>
    <lineage>
        <taxon>Eukaryota</taxon>
        <taxon>Viridiplantae</taxon>
        <taxon>Streptophyta</taxon>
        <taxon>Embryophyta</taxon>
        <taxon>Tracheophyta</taxon>
        <taxon>Spermatophyta</taxon>
        <taxon>Magnoliopsida</taxon>
        <taxon>eudicotyledons</taxon>
        <taxon>Gunneridae</taxon>
        <taxon>Pentapetalae</taxon>
        <taxon>rosids</taxon>
        <taxon>fabids</taxon>
        <taxon>Fabales</taxon>
        <taxon>Fabaceae</taxon>
        <taxon>Papilionoideae</taxon>
        <taxon>50 kb inversion clade</taxon>
        <taxon>NPAAA clade</taxon>
        <taxon>indigoferoid/millettioid clade</taxon>
        <taxon>Phaseoleae</taxon>
        <taxon>Psophocarpus</taxon>
    </lineage>
</organism>